<dbReference type="SUPFAM" id="SSF52540">
    <property type="entry name" value="P-loop containing nucleoside triphosphate hydrolases"/>
    <property type="match status" value="1"/>
</dbReference>
<evidence type="ECO:0000313" key="6">
    <source>
        <dbReference type="WBParaSite" id="BTMF_0000972901-mRNA-1"/>
    </source>
</evidence>
<dbReference type="STRING" id="42155.A0A0R3QPU4"/>
<organism evidence="6">
    <name type="scientific">Brugia timori</name>
    <dbReference type="NCBI Taxonomy" id="42155"/>
    <lineage>
        <taxon>Eukaryota</taxon>
        <taxon>Metazoa</taxon>
        <taxon>Ecdysozoa</taxon>
        <taxon>Nematoda</taxon>
        <taxon>Chromadorea</taxon>
        <taxon>Rhabditida</taxon>
        <taxon>Spirurina</taxon>
        <taxon>Spiruromorpha</taxon>
        <taxon>Filarioidea</taxon>
        <taxon>Onchocercidae</taxon>
        <taxon>Brugia</taxon>
    </lineage>
</organism>
<evidence type="ECO:0000256" key="3">
    <source>
        <dbReference type="SAM" id="MobiDB-lite"/>
    </source>
</evidence>
<dbReference type="EMBL" id="UZAG01016089">
    <property type="protein sequence ID" value="VDO25812.1"/>
    <property type="molecule type" value="Genomic_DNA"/>
</dbReference>
<dbReference type="GO" id="GO:0005525">
    <property type="term" value="F:GTP binding"/>
    <property type="evidence" value="ECO:0007669"/>
    <property type="project" value="UniProtKB-KW"/>
</dbReference>
<dbReference type="SMART" id="SM00174">
    <property type="entry name" value="RHO"/>
    <property type="match status" value="1"/>
</dbReference>
<dbReference type="InterPro" id="IPR001806">
    <property type="entry name" value="Small_GTPase"/>
</dbReference>
<evidence type="ECO:0000256" key="1">
    <source>
        <dbReference type="ARBA" id="ARBA00022741"/>
    </source>
</evidence>
<protein>
    <submittedName>
        <fullName evidence="4 6">Uncharacterized protein</fullName>
    </submittedName>
</protein>
<reference evidence="6" key="1">
    <citation type="submission" date="2017-02" db="UniProtKB">
        <authorList>
            <consortium name="WormBaseParasite"/>
        </authorList>
    </citation>
    <scope>IDENTIFICATION</scope>
</reference>
<dbReference type="GO" id="GO:0003924">
    <property type="term" value="F:GTPase activity"/>
    <property type="evidence" value="ECO:0007669"/>
    <property type="project" value="InterPro"/>
</dbReference>
<keyword evidence="5" id="KW-1185">Reference proteome</keyword>
<dbReference type="WBParaSite" id="BTMF_0000972901-mRNA-1">
    <property type="protein sequence ID" value="BTMF_0000972901-mRNA-1"/>
    <property type="gene ID" value="BTMF_0000972901"/>
</dbReference>
<dbReference type="PROSITE" id="PS51421">
    <property type="entry name" value="RAS"/>
    <property type="match status" value="1"/>
</dbReference>
<evidence type="ECO:0000313" key="4">
    <source>
        <dbReference type="EMBL" id="VDO25812.1"/>
    </source>
</evidence>
<accession>A0A0R3QPU4</accession>
<dbReference type="PANTHER" id="PTHR47977">
    <property type="entry name" value="RAS-RELATED PROTEIN RAB"/>
    <property type="match status" value="1"/>
</dbReference>
<dbReference type="AlphaFoldDB" id="A0A0R3QPU4"/>
<dbReference type="InterPro" id="IPR005225">
    <property type="entry name" value="Small_GTP-bd"/>
</dbReference>
<sequence>METKEEINLTKNDQVLEESNGKIMSENEQKMKTKEMSRNMMDSDQKAVDSTTAPGKSISTGILMGLDKAFQNKDLSGITEQQYQYYNRRCEEQKQQRHQHLQHRRINDFTGSLEDELSQAIESVVIEYPFAVYDSGPSTFNSPKQSIMELKQDFKVNDLRRISQETTSQLNLYKCSYFSDVKLSLESRPLADELRECGIINKVEPPSMPRPDFLPDRIFKVVFLGDSAVGKTCFLSRFCHNRFKLLFNATIGVDFTVKTIRLCNRVVAVQLWDTAGQERFRSITEQYFRKADGIILMYDVTSERSFLNVRNWINSMKAGVDESCVMCLVGNKEFGMLFFETSAFNGFGVNDCMRAVAMKLQEREDQQMVDILKLDMSLQKKQKSWCCI</sequence>
<dbReference type="CDD" id="cd00154">
    <property type="entry name" value="Rab"/>
    <property type="match status" value="1"/>
</dbReference>
<keyword evidence="1" id="KW-0547">Nucleotide-binding</keyword>
<gene>
    <name evidence="4" type="ORF">BTMF_LOCUS7780</name>
</gene>
<evidence type="ECO:0000256" key="2">
    <source>
        <dbReference type="ARBA" id="ARBA00023134"/>
    </source>
</evidence>
<proteinExistence type="predicted"/>
<dbReference type="SMART" id="SM00175">
    <property type="entry name" value="RAB"/>
    <property type="match status" value="1"/>
</dbReference>
<dbReference type="SMART" id="SM00173">
    <property type="entry name" value="RAS"/>
    <property type="match status" value="1"/>
</dbReference>
<dbReference type="NCBIfam" id="TIGR00231">
    <property type="entry name" value="small_GTP"/>
    <property type="match status" value="1"/>
</dbReference>
<dbReference type="Proteomes" id="UP000280834">
    <property type="component" value="Unassembled WGS sequence"/>
</dbReference>
<feature type="compositionally biased region" description="Basic and acidic residues" evidence="3">
    <location>
        <begin position="25"/>
        <end position="39"/>
    </location>
</feature>
<dbReference type="Gene3D" id="3.40.50.300">
    <property type="entry name" value="P-loop containing nucleotide triphosphate hydrolases"/>
    <property type="match status" value="1"/>
</dbReference>
<dbReference type="FunFam" id="3.40.50.300:FF:001447">
    <property type="entry name" value="Ras-related protein Rab-1B"/>
    <property type="match status" value="1"/>
</dbReference>
<name>A0A0R3QPU4_9BILA</name>
<evidence type="ECO:0000313" key="5">
    <source>
        <dbReference type="Proteomes" id="UP000280834"/>
    </source>
</evidence>
<keyword evidence="2" id="KW-0342">GTP-binding</keyword>
<dbReference type="PRINTS" id="PR00449">
    <property type="entry name" value="RASTRNSFRMNG"/>
</dbReference>
<reference evidence="4 5" key="2">
    <citation type="submission" date="2018-11" db="EMBL/GenBank/DDBJ databases">
        <authorList>
            <consortium name="Pathogen Informatics"/>
        </authorList>
    </citation>
    <scope>NUCLEOTIDE SEQUENCE [LARGE SCALE GENOMIC DNA]</scope>
</reference>
<dbReference type="InterPro" id="IPR027417">
    <property type="entry name" value="P-loop_NTPase"/>
</dbReference>
<dbReference type="PROSITE" id="PS51419">
    <property type="entry name" value="RAB"/>
    <property type="match status" value="1"/>
</dbReference>
<dbReference type="Pfam" id="PF00071">
    <property type="entry name" value="Ras"/>
    <property type="match status" value="1"/>
</dbReference>
<dbReference type="InterPro" id="IPR050227">
    <property type="entry name" value="Rab"/>
</dbReference>
<feature type="region of interest" description="Disordered" evidence="3">
    <location>
        <begin position="1"/>
        <end position="39"/>
    </location>
</feature>